<comment type="caution">
    <text evidence="5">The sequence shown here is derived from an EMBL/GenBank/DDBJ whole genome shotgun (WGS) entry which is preliminary data.</text>
</comment>
<dbReference type="GO" id="GO:0008168">
    <property type="term" value="F:methyltransferase activity"/>
    <property type="evidence" value="ECO:0007669"/>
    <property type="project" value="UniProtKB-KW"/>
</dbReference>
<dbReference type="InterPro" id="IPR016718">
    <property type="entry name" value="rRNA_m1G-MeTrfase_A_prd"/>
</dbReference>
<dbReference type="GO" id="GO:0032259">
    <property type="term" value="P:methylation"/>
    <property type="evidence" value="ECO:0007669"/>
    <property type="project" value="UniProtKB-KW"/>
</dbReference>
<evidence type="ECO:0000313" key="6">
    <source>
        <dbReference type="Proteomes" id="UP000006315"/>
    </source>
</evidence>
<evidence type="ECO:0000259" key="3">
    <source>
        <dbReference type="Pfam" id="PF13649"/>
    </source>
</evidence>
<feature type="binding site" evidence="1">
    <location>
        <position position="27"/>
    </location>
    <ligand>
        <name>Zn(2+)</name>
        <dbReference type="ChEBI" id="CHEBI:29105"/>
    </ligand>
</feature>
<dbReference type="InterPro" id="IPR048647">
    <property type="entry name" value="RlmA_N"/>
</dbReference>
<reference evidence="5 6" key="1">
    <citation type="journal article" date="2012" name="Front. Microbiol.">
        <title>Redundancy and modularity in membrane-associated dissimilatory nitrate reduction in Bacillus.</title>
        <authorList>
            <person name="Heylen K."/>
            <person name="Keltjens J."/>
        </authorList>
    </citation>
    <scope>NUCLEOTIDE SEQUENCE [LARGE SCALE GENOMIC DNA]</scope>
    <source>
        <strain evidence="5 6">LMG 9581</strain>
    </source>
</reference>
<keyword evidence="1" id="KW-0862">Zinc</keyword>
<keyword evidence="1" id="KW-0479">Metal-binding</keyword>
<evidence type="ECO:0000313" key="5">
    <source>
        <dbReference type="EMBL" id="EKN68890.1"/>
    </source>
</evidence>
<feature type="binding site" evidence="2">
    <location>
        <begin position="118"/>
        <end position="119"/>
    </location>
    <ligand>
        <name>S-adenosyl-L-methionine</name>
        <dbReference type="ChEBI" id="CHEBI:59789"/>
    </ligand>
</feature>
<evidence type="ECO:0000259" key="4">
    <source>
        <dbReference type="Pfam" id="PF21302"/>
    </source>
</evidence>
<feature type="binding site" evidence="1">
    <location>
        <position position="30"/>
    </location>
    <ligand>
        <name>Zn(2+)</name>
        <dbReference type="ChEBI" id="CHEBI:29105"/>
    </ligand>
</feature>
<evidence type="ECO:0000256" key="2">
    <source>
        <dbReference type="PIRSR" id="PIRSR018249-2"/>
    </source>
</evidence>
<feature type="binding site" evidence="1">
    <location>
        <position position="44"/>
    </location>
    <ligand>
        <name>Zn(2+)</name>
        <dbReference type="ChEBI" id="CHEBI:29105"/>
    </ligand>
</feature>
<dbReference type="InterPro" id="IPR041698">
    <property type="entry name" value="Methyltransf_25"/>
</dbReference>
<dbReference type="SUPFAM" id="SSF53335">
    <property type="entry name" value="S-adenosyl-L-methionine-dependent methyltransferases"/>
    <property type="match status" value="1"/>
</dbReference>
<dbReference type="Proteomes" id="UP000006315">
    <property type="component" value="Unassembled WGS sequence"/>
</dbReference>
<dbReference type="AlphaFoldDB" id="K6CCM3"/>
<sequence>MKGSPFIMSKKINSARRVSKNILAFKCPLCESEMRVVEHKSLICTNNHTFDFAKQGYLNLMTQQSNSHYSKELFEARHKIINGSELYDEMHKSISNVIKNSMDTSINPCLIVDLGCGEGSHLQRIIDGCEIEAITGVGLDIAKEGIVAAAKRYENPIWLVGDLAKSPLADHSFYVILNILSPSNYKEFKRMLVQDGLVIKVVPGPNYLKEIREALFESTEKKDYKNDDTISLFKEHFKVIHNIKLNYTKILTKEELYNLVGMTPLAWSGDQDRINAFRNQASAEITVDLEILVGINK</sequence>
<dbReference type="PIRSF" id="PIRSF018249">
    <property type="entry name" value="MyrA_prd"/>
    <property type="match status" value="1"/>
</dbReference>
<dbReference type="STRING" id="1131731.BAZO_02372"/>
<dbReference type="PATRIC" id="fig|1131731.3.peg.488"/>
<dbReference type="Gene3D" id="3.40.50.150">
    <property type="entry name" value="Vaccinia Virus protein VP39"/>
    <property type="match status" value="1"/>
</dbReference>
<keyword evidence="2" id="KW-0949">S-adenosyl-L-methionine</keyword>
<dbReference type="Pfam" id="PF21302">
    <property type="entry name" value="Zn_ribbon_RlmA"/>
    <property type="match status" value="1"/>
</dbReference>
<feature type="binding site" evidence="1">
    <location>
        <position position="48"/>
    </location>
    <ligand>
        <name>Zn(2+)</name>
        <dbReference type="ChEBI" id="CHEBI:29105"/>
    </ligand>
</feature>
<evidence type="ECO:0000256" key="1">
    <source>
        <dbReference type="PIRSR" id="PIRSR018249-1"/>
    </source>
</evidence>
<protein>
    <submittedName>
        <fullName evidence="5">Ribosomal RNA large subunit methyltransferase A</fullName>
    </submittedName>
</protein>
<dbReference type="EMBL" id="AJLR01000034">
    <property type="protein sequence ID" value="EKN68890.1"/>
    <property type="molecule type" value="Genomic_DNA"/>
</dbReference>
<keyword evidence="6" id="KW-1185">Reference proteome</keyword>
<dbReference type="Pfam" id="PF13649">
    <property type="entry name" value="Methyltransf_25"/>
    <property type="match status" value="1"/>
</dbReference>
<proteinExistence type="predicted"/>
<keyword evidence="5" id="KW-0489">Methyltransferase</keyword>
<feature type="domain" description="23S rRNA (guanine(745)-N(1))-methyltransferase N-terminal" evidence="4">
    <location>
        <begin position="25"/>
        <end position="64"/>
    </location>
</feature>
<accession>K6CCM3</accession>
<dbReference type="GO" id="GO:0046872">
    <property type="term" value="F:metal ion binding"/>
    <property type="evidence" value="ECO:0007669"/>
    <property type="project" value="UniProtKB-KW"/>
</dbReference>
<feature type="domain" description="Methyltransferase" evidence="3">
    <location>
        <begin position="111"/>
        <end position="180"/>
    </location>
</feature>
<organism evidence="5 6">
    <name type="scientific">Schinkia azotoformans LMG 9581</name>
    <dbReference type="NCBI Taxonomy" id="1131731"/>
    <lineage>
        <taxon>Bacteria</taxon>
        <taxon>Bacillati</taxon>
        <taxon>Bacillota</taxon>
        <taxon>Bacilli</taxon>
        <taxon>Bacillales</taxon>
        <taxon>Bacillaceae</taxon>
        <taxon>Calidifontibacillus/Schinkia group</taxon>
        <taxon>Schinkia</taxon>
    </lineage>
</organism>
<feature type="binding site" evidence="2">
    <location>
        <position position="207"/>
    </location>
    <ligand>
        <name>S-adenosyl-L-methionine</name>
        <dbReference type="ChEBI" id="CHEBI:59789"/>
    </ligand>
</feature>
<keyword evidence="5" id="KW-0808">Transferase</keyword>
<gene>
    <name evidence="5" type="ORF">BAZO_02372</name>
</gene>
<name>K6CCM3_SCHAZ</name>
<dbReference type="InterPro" id="IPR029063">
    <property type="entry name" value="SAM-dependent_MTases_sf"/>
</dbReference>
<feature type="binding site" evidence="2">
    <location>
        <position position="87"/>
    </location>
    <ligand>
        <name>S-adenosyl-L-methionine</name>
        <dbReference type="ChEBI" id="CHEBI:59789"/>
    </ligand>
</feature>
<dbReference type="CDD" id="cd02440">
    <property type="entry name" value="AdoMet_MTases"/>
    <property type="match status" value="1"/>
</dbReference>